<dbReference type="PANTHER" id="PTHR43133">
    <property type="entry name" value="RNA POLYMERASE ECF-TYPE SIGMA FACTO"/>
    <property type="match status" value="1"/>
</dbReference>
<dbReference type="OrthoDB" id="9803470at2"/>
<dbReference type="InterPro" id="IPR039425">
    <property type="entry name" value="RNA_pol_sigma-70-like"/>
</dbReference>
<dbReference type="Gene3D" id="1.10.1740.10">
    <property type="match status" value="1"/>
</dbReference>
<keyword evidence="3" id="KW-0804">Transcription</keyword>
<proteinExistence type="predicted"/>
<protein>
    <submittedName>
        <fullName evidence="6">Sigma-70 region 2</fullName>
    </submittedName>
</protein>
<keyword evidence="9" id="KW-1185">Reference proteome</keyword>
<dbReference type="Pfam" id="PF04542">
    <property type="entry name" value="Sigma70_r2"/>
    <property type="match status" value="1"/>
</dbReference>
<evidence type="ECO:0000313" key="9">
    <source>
        <dbReference type="Proteomes" id="UP000292859"/>
    </source>
</evidence>
<evidence type="ECO:0000256" key="3">
    <source>
        <dbReference type="ARBA" id="ARBA00023163"/>
    </source>
</evidence>
<dbReference type="InterPro" id="IPR007627">
    <property type="entry name" value="RNA_pol_sigma70_r2"/>
</dbReference>
<reference evidence="7 9" key="3">
    <citation type="submission" date="2019-02" db="EMBL/GenBank/DDBJ databases">
        <authorList>
            <person name="Zhang G."/>
        </authorList>
    </citation>
    <scope>NUCLEOTIDE SEQUENCE [LARGE SCALE GENOMIC DNA]</scope>
    <source>
        <strain evidence="7 9">CMB17</strain>
    </source>
</reference>
<evidence type="ECO:0000313" key="8">
    <source>
        <dbReference type="Proteomes" id="UP000198409"/>
    </source>
</evidence>
<evidence type="ECO:0000256" key="2">
    <source>
        <dbReference type="ARBA" id="ARBA00023082"/>
    </source>
</evidence>
<evidence type="ECO:0000256" key="1">
    <source>
        <dbReference type="ARBA" id="ARBA00023015"/>
    </source>
</evidence>
<sequence>MPNASPTILEDLIARVAKGDRRAFDTLYDTTSAGLNALCLSVLRDRGAAEDVLEQVYVGIWEQAGRFPGSGLSPMAWLATMARDKAMERATPAAPPTGGPALDGIDMVRAAYLHGIGMAGLAQSQGLPAEAVRLELHDGLARINPLADGGPDDMLAAEMALGLADRRATDPALAERMRDWQEHLSRFAGDLTPVMAPARARQRIRESLGHGKAPLSVDPLEPASRWRGTGGVLAVVLLIGGAAWYFLTR</sequence>
<keyword evidence="2" id="KW-0731">Sigma factor</keyword>
<name>A0A238XPC9_9RHOB</name>
<dbReference type="GO" id="GO:0016987">
    <property type="term" value="F:sigma factor activity"/>
    <property type="evidence" value="ECO:0007669"/>
    <property type="project" value="UniProtKB-KW"/>
</dbReference>
<keyword evidence="4" id="KW-0472">Membrane</keyword>
<feature type="transmembrane region" description="Helical" evidence="4">
    <location>
        <begin position="226"/>
        <end position="247"/>
    </location>
</feature>
<keyword evidence="4" id="KW-1133">Transmembrane helix</keyword>
<keyword evidence="1" id="KW-0805">Transcription regulation</keyword>
<dbReference type="EMBL" id="FZNM01000011">
    <property type="protein sequence ID" value="SNR60835.1"/>
    <property type="molecule type" value="Genomic_DNA"/>
</dbReference>
<dbReference type="Proteomes" id="UP000292859">
    <property type="component" value="Unassembled WGS sequence"/>
</dbReference>
<dbReference type="SUPFAM" id="SSF88946">
    <property type="entry name" value="Sigma2 domain of RNA polymerase sigma factors"/>
    <property type="match status" value="1"/>
</dbReference>
<dbReference type="EMBL" id="SIRL01000011">
    <property type="protein sequence ID" value="TBN48212.1"/>
    <property type="molecule type" value="Genomic_DNA"/>
</dbReference>
<reference evidence="8" key="2">
    <citation type="submission" date="2017-06" db="EMBL/GenBank/DDBJ databases">
        <authorList>
            <person name="Varghese N."/>
            <person name="Submissions S."/>
        </authorList>
    </citation>
    <scope>NUCLEOTIDE SEQUENCE [LARGE SCALE GENOMIC DNA]</scope>
    <source>
        <strain evidence="8">DSM 26170</strain>
    </source>
</reference>
<dbReference type="Proteomes" id="UP000198409">
    <property type="component" value="Unassembled WGS sequence"/>
</dbReference>
<evidence type="ECO:0000259" key="5">
    <source>
        <dbReference type="Pfam" id="PF04542"/>
    </source>
</evidence>
<organism evidence="6 8">
    <name type="scientific">Paracoccus sediminis</name>
    <dbReference type="NCBI Taxonomy" id="1214787"/>
    <lineage>
        <taxon>Bacteria</taxon>
        <taxon>Pseudomonadati</taxon>
        <taxon>Pseudomonadota</taxon>
        <taxon>Alphaproteobacteria</taxon>
        <taxon>Rhodobacterales</taxon>
        <taxon>Paracoccaceae</taxon>
        <taxon>Paracoccus</taxon>
    </lineage>
</organism>
<keyword evidence="4" id="KW-0812">Transmembrane</keyword>
<gene>
    <name evidence="7" type="ORF">EYF88_14180</name>
    <name evidence="6" type="ORF">SAMN06265378_11174</name>
</gene>
<evidence type="ECO:0000313" key="6">
    <source>
        <dbReference type="EMBL" id="SNR60835.1"/>
    </source>
</evidence>
<evidence type="ECO:0000256" key="4">
    <source>
        <dbReference type="SAM" id="Phobius"/>
    </source>
</evidence>
<reference evidence="6" key="1">
    <citation type="submission" date="2017-06" db="EMBL/GenBank/DDBJ databases">
        <authorList>
            <person name="Kim H.J."/>
            <person name="Triplett B.A."/>
        </authorList>
    </citation>
    <scope>NUCLEOTIDE SEQUENCE [LARGE SCALE GENOMIC DNA]</scope>
    <source>
        <strain evidence="6">DSM 26170</strain>
    </source>
</reference>
<accession>A0A238XPC9</accession>
<evidence type="ECO:0000313" key="7">
    <source>
        <dbReference type="EMBL" id="TBN48212.1"/>
    </source>
</evidence>
<dbReference type="RefSeq" id="WP_089388837.1">
    <property type="nucleotide sequence ID" value="NZ_FZNM01000011.1"/>
</dbReference>
<dbReference type="AlphaFoldDB" id="A0A238XPC9"/>
<dbReference type="PANTHER" id="PTHR43133:SF62">
    <property type="entry name" value="RNA POLYMERASE SIGMA FACTOR SIGZ"/>
    <property type="match status" value="1"/>
</dbReference>
<dbReference type="InterPro" id="IPR013325">
    <property type="entry name" value="RNA_pol_sigma_r2"/>
</dbReference>
<feature type="domain" description="RNA polymerase sigma-70 region 2" evidence="5">
    <location>
        <begin position="35"/>
        <end position="87"/>
    </location>
</feature>
<dbReference type="GO" id="GO:0006352">
    <property type="term" value="P:DNA-templated transcription initiation"/>
    <property type="evidence" value="ECO:0007669"/>
    <property type="project" value="InterPro"/>
</dbReference>